<dbReference type="EMBL" id="JAIFTL010000084">
    <property type="protein sequence ID" value="KAG9323888.1"/>
    <property type="molecule type" value="Genomic_DNA"/>
</dbReference>
<keyword evidence="5 10" id="KW-0317">Glutathione biosynthesis</keyword>
<feature type="binding site" evidence="11">
    <location>
        <position position="275"/>
    </location>
    <ligand>
        <name>substrate</name>
    </ligand>
</feature>
<dbReference type="Gene3D" id="3.30.1490.80">
    <property type="match status" value="2"/>
</dbReference>
<evidence type="ECO:0000256" key="9">
    <source>
        <dbReference type="ARBA" id="ARBA00022842"/>
    </source>
</evidence>
<feature type="domain" description="Glutathione synthase substrate-binding" evidence="14">
    <location>
        <begin position="260"/>
        <end position="360"/>
    </location>
</feature>
<dbReference type="Proteomes" id="UP000717515">
    <property type="component" value="Unassembled WGS sequence"/>
</dbReference>
<dbReference type="Gene3D" id="1.10.1080.10">
    <property type="entry name" value="Glutathione Synthetase, Chain A, domain 3"/>
    <property type="match status" value="1"/>
</dbReference>
<comment type="cofactor">
    <cofactor evidence="10 12">
        <name>Mg(2+)</name>
        <dbReference type="ChEBI" id="CHEBI:18420"/>
    </cofactor>
    <text evidence="10 12">Binds 1 Mg(2+) ion per subunit.</text>
</comment>
<keyword evidence="4 10" id="KW-0436">Ligase</keyword>
<dbReference type="InterPro" id="IPR016185">
    <property type="entry name" value="PreATP-grasp_dom_sf"/>
</dbReference>
<dbReference type="InterPro" id="IPR014709">
    <property type="entry name" value="Glutathione_synthase_C_euk"/>
</dbReference>
<dbReference type="GO" id="GO:0005524">
    <property type="term" value="F:ATP binding"/>
    <property type="evidence" value="ECO:0007669"/>
    <property type="project" value="UniProtKB-UniRule"/>
</dbReference>
<feature type="binding site" evidence="11">
    <location>
        <position position="432"/>
    </location>
    <ligand>
        <name>ATP</name>
        <dbReference type="ChEBI" id="CHEBI:30616"/>
    </ligand>
</feature>
<evidence type="ECO:0000313" key="16">
    <source>
        <dbReference type="Proteomes" id="UP000717515"/>
    </source>
</evidence>
<dbReference type="InterPro" id="IPR005615">
    <property type="entry name" value="Glutathione_synthase"/>
</dbReference>
<feature type="binding site" evidence="11">
    <location>
        <begin position="454"/>
        <end position="457"/>
    </location>
    <ligand>
        <name>ATP</name>
        <dbReference type="ChEBI" id="CHEBI:30616"/>
    </ligand>
</feature>
<evidence type="ECO:0000256" key="12">
    <source>
        <dbReference type="PIRSR" id="PIRSR001558-2"/>
    </source>
</evidence>
<dbReference type="InterPro" id="IPR004887">
    <property type="entry name" value="GSH_synth_subst-bd"/>
</dbReference>
<dbReference type="GO" id="GO:0004363">
    <property type="term" value="F:glutathione synthase activity"/>
    <property type="evidence" value="ECO:0007669"/>
    <property type="project" value="UniProtKB-UniRule"/>
</dbReference>
<evidence type="ECO:0000256" key="2">
    <source>
        <dbReference type="ARBA" id="ARBA00010385"/>
    </source>
</evidence>
<feature type="binding site" evidence="11">
    <location>
        <position position="513"/>
    </location>
    <ligand>
        <name>ATP</name>
        <dbReference type="ChEBI" id="CHEBI:30616"/>
    </ligand>
</feature>
<feature type="binding site" evidence="11">
    <location>
        <position position="480"/>
    </location>
    <ligand>
        <name>ATP</name>
        <dbReference type="ChEBI" id="CHEBI:30616"/>
    </ligand>
</feature>
<evidence type="ECO:0000256" key="8">
    <source>
        <dbReference type="ARBA" id="ARBA00022840"/>
    </source>
</evidence>
<dbReference type="SUPFAM" id="SSF56059">
    <property type="entry name" value="Glutathione synthetase ATP-binding domain-like"/>
    <property type="match status" value="2"/>
</dbReference>
<keyword evidence="9 10" id="KW-0460">Magnesium</keyword>
<dbReference type="PANTHER" id="PTHR11130:SF0">
    <property type="entry name" value="GLUTATHIONE SYNTHETASE"/>
    <property type="match status" value="1"/>
</dbReference>
<dbReference type="PANTHER" id="PTHR11130">
    <property type="entry name" value="GLUTATHIONE SYNTHETASE"/>
    <property type="match status" value="1"/>
</dbReference>
<feature type="binding site" evidence="11">
    <location>
        <begin position="421"/>
        <end position="430"/>
    </location>
    <ligand>
        <name>ATP</name>
        <dbReference type="ChEBI" id="CHEBI:30616"/>
    </ligand>
</feature>
<feature type="binding site" evidence="13">
    <location>
        <begin position="324"/>
        <end position="327"/>
    </location>
    <ligand>
        <name>substrate</name>
    </ligand>
</feature>
<accession>A0A9P8CX35</accession>
<dbReference type="GO" id="GO:0005829">
    <property type="term" value="C:cytosol"/>
    <property type="evidence" value="ECO:0007669"/>
    <property type="project" value="TreeGrafter"/>
</dbReference>
<feature type="binding site" evidence="11">
    <location>
        <position position="174"/>
    </location>
    <ligand>
        <name>substrate</name>
    </ligand>
</feature>
<organism evidence="15 16">
    <name type="scientific">Mortierella alpina</name>
    <name type="common">Oleaginous fungus</name>
    <name type="synonym">Mortierella renispora</name>
    <dbReference type="NCBI Taxonomy" id="64518"/>
    <lineage>
        <taxon>Eukaryota</taxon>
        <taxon>Fungi</taxon>
        <taxon>Fungi incertae sedis</taxon>
        <taxon>Mucoromycota</taxon>
        <taxon>Mortierellomycotina</taxon>
        <taxon>Mortierellomycetes</taxon>
        <taxon>Mortierellales</taxon>
        <taxon>Mortierellaceae</taxon>
        <taxon>Mortierella</taxon>
    </lineage>
</organism>
<dbReference type="InterPro" id="IPR037013">
    <property type="entry name" value="GSH-S_sub-bd_sf"/>
</dbReference>
<gene>
    <name evidence="15" type="ORF">KVV02_006254</name>
</gene>
<dbReference type="Gene3D" id="3.30.1490.50">
    <property type="match status" value="1"/>
</dbReference>
<feature type="binding site" evidence="12">
    <location>
        <position position="198"/>
    </location>
    <ligand>
        <name>Mg(2+)</name>
        <dbReference type="ChEBI" id="CHEBI:18420"/>
    </ligand>
</feature>
<keyword evidence="8 10" id="KW-0067">ATP-binding</keyword>
<protein>
    <recommendedName>
        <fullName evidence="10">Glutathione synthetase</fullName>
        <shortName evidence="10">GSH-S</shortName>
        <ecNumber evidence="10">6.3.2.3</ecNumber>
    </recommendedName>
</protein>
<feature type="binding site" evidence="13">
    <location>
        <begin position="516"/>
        <end position="517"/>
    </location>
    <ligand>
        <name>substrate</name>
    </ligand>
</feature>
<feature type="binding site" evidence="13">
    <location>
        <begin position="269"/>
        <end position="271"/>
    </location>
    <ligand>
        <name>substrate</name>
    </ligand>
</feature>
<comment type="caution">
    <text evidence="15">The sequence shown here is derived from an EMBL/GenBank/DDBJ whole genome shotgun (WGS) entry which is preliminary data.</text>
</comment>
<dbReference type="EC" id="6.3.2.3" evidence="10"/>
<feature type="binding site" evidence="11">
    <location>
        <position position="507"/>
    </location>
    <ligand>
        <name>ATP</name>
        <dbReference type="ChEBI" id="CHEBI:30616"/>
    </ligand>
</feature>
<evidence type="ECO:0000256" key="11">
    <source>
        <dbReference type="PIRSR" id="PIRSR001558-1"/>
    </source>
</evidence>
<evidence type="ECO:0000313" key="15">
    <source>
        <dbReference type="EMBL" id="KAG9323888.1"/>
    </source>
</evidence>
<evidence type="ECO:0000256" key="7">
    <source>
        <dbReference type="ARBA" id="ARBA00022741"/>
    </source>
</evidence>
<dbReference type="PIRSF" id="PIRSF001558">
    <property type="entry name" value="GSHase"/>
    <property type="match status" value="1"/>
</dbReference>
<dbReference type="FunFam" id="3.40.50.1760:FF:000001">
    <property type="entry name" value="Glutathione synthetase"/>
    <property type="match status" value="1"/>
</dbReference>
<comment type="subunit">
    <text evidence="3">Homodimer.</text>
</comment>
<feature type="binding site" evidence="12">
    <location>
        <position position="196"/>
    </location>
    <ligand>
        <name>Mg(2+)</name>
        <dbReference type="ChEBI" id="CHEBI:18420"/>
    </ligand>
</feature>
<evidence type="ECO:0000256" key="1">
    <source>
        <dbReference type="ARBA" id="ARBA00004965"/>
    </source>
</evidence>
<dbReference type="GO" id="GO:0000287">
    <property type="term" value="F:magnesium ion binding"/>
    <property type="evidence" value="ECO:0007669"/>
    <property type="project" value="UniProtKB-UniRule"/>
</dbReference>
<comment type="similarity">
    <text evidence="2 10">Belongs to the eukaryotic GSH synthase family.</text>
</comment>
<feature type="binding site" evidence="12">
    <location>
        <position position="425"/>
    </location>
    <ligand>
        <name>Mg(2+)</name>
        <dbReference type="ChEBI" id="CHEBI:18420"/>
    </ligand>
</feature>
<dbReference type="GO" id="GO:0043295">
    <property type="term" value="F:glutathione binding"/>
    <property type="evidence" value="ECO:0007669"/>
    <property type="project" value="UniProtKB-UniRule"/>
</dbReference>
<proteinExistence type="inferred from homology"/>
<evidence type="ECO:0000256" key="13">
    <source>
        <dbReference type="PIRSR" id="PIRSR001558-3"/>
    </source>
</evidence>
<keyword evidence="7 10" id="KW-0547">Nucleotide-binding</keyword>
<sequence>MSDLASTLTDDQLQILKDAALDYALSHGLVVRPPPAAKDEHNTTALAGGVINAPISLFPTPFPAKAFSDAVRIQPLYNQLVHDISQDDAFLKEIMERHVLSWDDEKNALARILFPAAPYGFLLSSKYRTNPAFFSGSLIYSLSTVDDFVKRLYDLYLLVQKEGLAQPASLGLHRSDYIIHLNQGQAFTEAKIKQVELNTISVSFGSLSSLTGDLHRYLLATTGYFTDNMDMSALPPSDSIESIASGLASAHKLYGSKSAKVMMVTQPGERNAFDQRWIEYNLLQKHGVVLIRKTLAEIADQGRLDPKTRALYIGEQEISVAYYRSAYATTDYPTEKEWDGRLLAERSLAIKCPTVAYQLVGTKKVQQVLAAPGQLERFVKDPEAAAQLRDSFTGLYPLDDSPEGIAAYEAALVNSDELVMKPQREGGGNNIYGKDIQATLKSLTPEQRNAYILMDIIRPPITKNILLRKGELQRADVVSELGVYGIYLHDGHGVIRNDRGGHLLRTKGVESNEGGVAAGFAVIDSLLLI</sequence>
<feature type="binding site" evidence="11">
    <location>
        <position position="363"/>
    </location>
    <ligand>
        <name>ATP</name>
        <dbReference type="ChEBI" id="CHEBI:30616"/>
    </ligand>
</feature>
<dbReference type="InterPro" id="IPR014049">
    <property type="entry name" value="Glutathione_synthase_N_euk"/>
</dbReference>
<comment type="pathway">
    <text evidence="1 10">Sulfur metabolism; glutathione biosynthesis; glutathione from L-cysteine and L-glutamate: step 2/2.</text>
</comment>
<comment type="catalytic activity">
    <reaction evidence="10">
        <text>gamma-L-glutamyl-L-cysteine + glycine + ATP = glutathione + ADP + phosphate + H(+)</text>
        <dbReference type="Rhea" id="RHEA:13557"/>
        <dbReference type="ChEBI" id="CHEBI:15378"/>
        <dbReference type="ChEBI" id="CHEBI:30616"/>
        <dbReference type="ChEBI" id="CHEBI:43474"/>
        <dbReference type="ChEBI" id="CHEBI:57305"/>
        <dbReference type="ChEBI" id="CHEBI:57925"/>
        <dbReference type="ChEBI" id="CHEBI:58173"/>
        <dbReference type="ChEBI" id="CHEBI:456216"/>
        <dbReference type="EC" id="6.3.2.3"/>
    </reaction>
</comment>
<feature type="binding site" evidence="11">
    <location>
        <position position="196"/>
    </location>
    <ligand>
        <name>ATP</name>
        <dbReference type="ChEBI" id="CHEBI:30616"/>
    </ligand>
</feature>
<reference evidence="15" key="1">
    <citation type="submission" date="2021-07" db="EMBL/GenBank/DDBJ databases">
        <title>Draft genome of Mortierella alpina, strain LL118, isolated from an aspen leaf litter sample.</title>
        <authorList>
            <person name="Yang S."/>
            <person name="Vinatzer B.A."/>
        </authorList>
    </citation>
    <scope>NUCLEOTIDE SEQUENCE</scope>
    <source>
        <strain evidence="15">LL118</strain>
    </source>
</reference>
<dbReference type="FunFam" id="3.30.1490.50:FF:000002">
    <property type="entry name" value="Glutathione synthetase"/>
    <property type="match status" value="1"/>
</dbReference>
<dbReference type="NCBIfam" id="TIGR01986">
    <property type="entry name" value="glut_syn_euk"/>
    <property type="match status" value="1"/>
</dbReference>
<dbReference type="AlphaFoldDB" id="A0A9P8CX35"/>
<dbReference type="SUPFAM" id="SSF52440">
    <property type="entry name" value="PreATP-grasp domain"/>
    <property type="match status" value="1"/>
</dbReference>
<dbReference type="Gene3D" id="3.30.470.20">
    <property type="entry name" value="ATP-grasp fold, B domain"/>
    <property type="match status" value="1"/>
</dbReference>
<feature type="binding site" evidence="13">
    <location>
        <begin position="200"/>
        <end position="203"/>
    </location>
    <ligand>
        <name>substrate</name>
    </ligand>
</feature>
<name>A0A9P8CX35_MORAP</name>
<evidence type="ECO:0000256" key="6">
    <source>
        <dbReference type="ARBA" id="ARBA00022723"/>
    </source>
</evidence>
<dbReference type="InterPro" id="IPR014042">
    <property type="entry name" value="Glutathione_synthase_a-hlx"/>
</dbReference>
<dbReference type="Pfam" id="PF03917">
    <property type="entry name" value="GSH_synth_ATP"/>
    <property type="match status" value="2"/>
</dbReference>
<evidence type="ECO:0000256" key="3">
    <source>
        <dbReference type="ARBA" id="ARBA00011738"/>
    </source>
</evidence>
<evidence type="ECO:0000259" key="14">
    <source>
        <dbReference type="Pfam" id="PF03199"/>
    </source>
</evidence>
<evidence type="ECO:0000256" key="5">
    <source>
        <dbReference type="ARBA" id="ARBA00022684"/>
    </source>
</evidence>
<dbReference type="Gene3D" id="3.40.50.1760">
    <property type="entry name" value="Glutathione synthase, substrate-binding domain superfamily, eukaryotic"/>
    <property type="match status" value="1"/>
</dbReference>
<feature type="binding site" evidence="11">
    <location>
        <position position="505"/>
    </location>
    <ligand>
        <name>substrate</name>
    </ligand>
</feature>
<evidence type="ECO:0000256" key="10">
    <source>
        <dbReference type="PIRNR" id="PIRNR001558"/>
    </source>
</evidence>
<evidence type="ECO:0000256" key="4">
    <source>
        <dbReference type="ARBA" id="ARBA00022598"/>
    </source>
</evidence>
<keyword evidence="6 10" id="KW-0479">Metal-binding</keyword>
<dbReference type="Pfam" id="PF03199">
    <property type="entry name" value="GSH_synthase"/>
    <property type="match status" value="1"/>
</dbReference>